<feature type="compositionally biased region" description="Low complexity" evidence="1">
    <location>
        <begin position="551"/>
        <end position="571"/>
    </location>
</feature>
<feature type="region of interest" description="Disordered" evidence="1">
    <location>
        <begin position="29"/>
        <end position="52"/>
    </location>
</feature>
<dbReference type="OMA" id="RCEWNAA"/>
<feature type="compositionally biased region" description="Basic residues" evidence="1">
    <location>
        <begin position="516"/>
        <end position="547"/>
    </location>
</feature>
<evidence type="ECO:0000256" key="1">
    <source>
        <dbReference type="SAM" id="MobiDB-lite"/>
    </source>
</evidence>
<sequence length="711" mass="80960">MGNERTPPAPAPPATSRFRAFTTALGFKPSMARSSSDQSSAPNSSHQRPVSTSAIRPLFGNFTLYLRVHSARGLPAVAQSSYCKLYLGDSPMVGGFGQGKSLVGGHDKKKKKNLGSSHQTFHTKVQSSAARDCPEWNEKFQMNVKDPNTEVLTIRVKNHVLLYSPAIGACVVHLRQLQLGQTVDEWVPLYKNDKASGQIRLQLCLQENNFTPEPKRRYSQPSEEMVQRLMQQHRELEEAQRRELEREQQERWRQLEDDAMKRVGLEEQMEREEKWRLQCEKRKMEEEKEEKQRYVQAEDSDSDLPPSFKYRGVKKEKEKDATKLMEELNLREDLEKKDALETKFGVPRGYTIYGVDTGNGPGRELTSFGTIRLSVEDLDQVVHNALPTSDSSDSTESEHEIRRRRRRDRENNKKRRNVSKKTKKHSKRRDYSGEDSSDSSSASSAGYRKKKSSSRVKVPEENFITKKSIQGSVSSRSEENNQNQTYPTENIPVTLTFPTSEPGENLSSSSSEDERRRRRRRHRRAEKAKKREKEKKRRSKRKHPKSRRNYESSYSSSSVFSSSSLSSPLSSSEEERLRRKLKKSESKKAKARAMLNESGDSRASTRTSGMDYQHKLSYDDDSRAIDSNSSSCLAQHWAPERADVAQPMGQITRAAKISMEGKGGDAAYVNNSNIYGPDGVSFGEPDQPQYLGQATKEQGQTNAELTRSFCF</sequence>
<reference evidence="3 4" key="1">
    <citation type="journal article" date="2006" name="Science">
        <title>Phytophthora genome sequences uncover evolutionary origins and mechanisms of pathogenesis.</title>
        <authorList>
            <person name="Tyler B.M."/>
            <person name="Tripathy S."/>
            <person name="Zhang X."/>
            <person name="Dehal P."/>
            <person name="Jiang R.H."/>
            <person name="Aerts A."/>
            <person name="Arredondo F.D."/>
            <person name="Baxter L."/>
            <person name="Bensasson D."/>
            <person name="Beynon J.L."/>
            <person name="Chapman J."/>
            <person name="Damasceno C.M."/>
            <person name="Dorrance A.E."/>
            <person name="Dou D."/>
            <person name="Dickerman A.W."/>
            <person name="Dubchak I.L."/>
            <person name="Garbelotto M."/>
            <person name="Gijzen M."/>
            <person name="Gordon S.G."/>
            <person name="Govers F."/>
            <person name="Grunwald N.J."/>
            <person name="Huang W."/>
            <person name="Ivors K.L."/>
            <person name="Jones R.W."/>
            <person name="Kamoun S."/>
            <person name="Krampis K."/>
            <person name="Lamour K.H."/>
            <person name="Lee M.K."/>
            <person name="McDonald W.H."/>
            <person name="Medina M."/>
            <person name="Meijer H.J."/>
            <person name="Nordberg E.K."/>
            <person name="Maclean D.J."/>
            <person name="Ospina-Giraldo M.D."/>
            <person name="Morris P.F."/>
            <person name="Phuntumart V."/>
            <person name="Putnam N.H."/>
            <person name="Rash S."/>
            <person name="Rose J.K."/>
            <person name="Sakihama Y."/>
            <person name="Salamov A.A."/>
            <person name="Savidor A."/>
            <person name="Scheuring C.F."/>
            <person name="Smith B.M."/>
            <person name="Sobral B.W."/>
            <person name="Terry A."/>
            <person name="Torto-Alalibo T.A."/>
            <person name="Win J."/>
            <person name="Xu Z."/>
            <person name="Zhang H."/>
            <person name="Grigoriev I.V."/>
            <person name="Rokhsar D.S."/>
            <person name="Boore J.L."/>
        </authorList>
    </citation>
    <scope>NUCLEOTIDE SEQUENCE [LARGE SCALE GENOMIC DNA]</scope>
    <source>
        <strain evidence="3 4">P6497</strain>
    </source>
</reference>
<dbReference type="Pfam" id="PF00168">
    <property type="entry name" value="C2"/>
    <property type="match status" value="1"/>
</dbReference>
<keyword evidence="4" id="KW-1185">Reference proteome</keyword>
<dbReference type="InterPro" id="IPR035892">
    <property type="entry name" value="C2_domain_sf"/>
</dbReference>
<evidence type="ECO:0000313" key="3">
    <source>
        <dbReference type="EMBL" id="EGZ09977.1"/>
    </source>
</evidence>
<dbReference type="EMBL" id="JH159159">
    <property type="protein sequence ID" value="EGZ09977.1"/>
    <property type="molecule type" value="Genomic_DNA"/>
</dbReference>
<feature type="compositionally biased region" description="Low complexity" evidence="1">
    <location>
        <begin position="30"/>
        <end position="45"/>
    </location>
</feature>
<feature type="compositionally biased region" description="Polar residues" evidence="1">
    <location>
        <begin position="690"/>
        <end position="705"/>
    </location>
</feature>
<feature type="region of interest" description="Disordered" evidence="1">
    <location>
        <begin position="384"/>
        <end position="613"/>
    </location>
</feature>
<dbReference type="Gene3D" id="2.60.40.150">
    <property type="entry name" value="C2 domain"/>
    <property type="match status" value="1"/>
</dbReference>
<feature type="compositionally biased region" description="Polar residues" evidence="1">
    <location>
        <begin position="601"/>
        <end position="610"/>
    </location>
</feature>
<dbReference type="SUPFAM" id="SSF49562">
    <property type="entry name" value="C2 domain (Calcium/lipid-binding domain, CaLB)"/>
    <property type="match status" value="1"/>
</dbReference>
<dbReference type="Proteomes" id="UP000002640">
    <property type="component" value="Unassembled WGS sequence"/>
</dbReference>
<dbReference type="InterPro" id="IPR052981">
    <property type="entry name" value="Ingression_C2_domain"/>
</dbReference>
<accession>G5A2T7</accession>
<protein>
    <recommendedName>
        <fullName evidence="2">C2 domain-containing protein</fullName>
    </recommendedName>
</protein>
<dbReference type="AlphaFoldDB" id="G5A2T7"/>
<feature type="domain" description="C2" evidence="2">
    <location>
        <begin position="44"/>
        <end position="187"/>
    </location>
</feature>
<dbReference type="PANTHER" id="PTHR47052:SF3">
    <property type="entry name" value="INGRESSION PROTEIN 1"/>
    <property type="match status" value="1"/>
</dbReference>
<dbReference type="SMART" id="SM00239">
    <property type="entry name" value="C2"/>
    <property type="match status" value="1"/>
</dbReference>
<dbReference type="PANTHER" id="PTHR47052">
    <property type="entry name" value="CONSERVED SERINE PROLINE-RICH PROTEIN (AFU_ORTHOLOGUE AFUA_2G01790)"/>
    <property type="match status" value="1"/>
</dbReference>
<evidence type="ECO:0000259" key="2">
    <source>
        <dbReference type="PROSITE" id="PS50004"/>
    </source>
</evidence>
<name>G5A2T7_PHYSP</name>
<feature type="compositionally biased region" description="Polar residues" evidence="1">
    <location>
        <begin position="465"/>
        <end position="499"/>
    </location>
</feature>
<feature type="region of interest" description="Disordered" evidence="1">
    <location>
        <begin position="286"/>
        <end position="307"/>
    </location>
</feature>
<dbReference type="CDD" id="cd00030">
    <property type="entry name" value="C2"/>
    <property type="match status" value="1"/>
</dbReference>
<dbReference type="KEGG" id="psoj:PHYSODRAFT_338680"/>
<feature type="compositionally biased region" description="Basic residues" evidence="1">
    <location>
        <begin position="402"/>
        <end position="428"/>
    </location>
</feature>
<feature type="compositionally biased region" description="Basic and acidic residues" evidence="1">
    <location>
        <begin position="573"/>
        <end position="588"/>
    </location>
</feature>
<dbReference type="SMR" id="G5A2T7"/>
<dbReference type="GeneID" id="20647615"/>
<dbReference type="RefSeq" id="XP_009534838.1">
    <property type="nucleotide sequence ID" value="XM_009536543.1"/>
</dbReference>
<evidence type="ECO:0000313" key="4">
    <source>
        <dbReference type="Proteomes" id="UP000002640"/>
    </source>
</evidence>
<dbReference type="PROSITE" id="PS50004">
    <property type="entry name" value="C2"/>
    <property type="match status" value="1"/>
</dbReference>
<gene>
    <name evidence="3" type="ORF">PHYSODRAFT_338680</name>
</gene>
<proteinExistence type="predicted"/>
<organism evidence="3 4">
    <name type="scientific">Phytophthora sojae (strain P6497)</name>
    <name type="common">Soybean stem and root rot agent</name>
    <name type="synonym">Phytophthora megasperma f. sp. glycines</name>
    <dbReference type="NCBI Taxonomy" id="1094619"/>
    <lineage>
        <taxon>Eukaryota</taxon>
        <taxon>Sar</taxon>
        <taxon>Stramenopiles</taxon>
        <taxon>Oomycota</taxon>
        <taxon>Peronosporomycetes</taxon>
        <taxon>Peronosporales</taxon>
        <taxon>Peronosporaceae</taxon>
        <taxon>Phytophthora</taxon>
    </lineage>
</organism>
<dbReference type="InParanoid" id="G5A2T7"/>
<feature type="region of interest" description="Disordered" evidence="1">
    <location>
        <begin position="678"/>
        <end position="707"/>
    </location>
</feature>
<dbReference type="InterPro" id="IPR000008">
    <property type="entry name" value="C2_dom"/>
</dbReference>